<keyword evidence="3" id="KW-0418">Kinase</keyword>
<sequence length="329" mass="32673">PAAAPAAPAQQAAQTPPPGQPPTPPPGQPVGQSPADAAPTHPATAHAAPSPAPIGFGPAQPTADHAATPPPGQPQAPAPHPYTHPVVGASPYGPHHTPVPGQAPAPVPPPKKKSRAGLIALAAVVAFAVAGGGTAYFLLKENGKTTNQSQGDKNSATPRTPTPSPDGGATGGSQDPGTGTGADAGTSGGTPTDGGGAPATPPTPVEYKGIDLTETYELSLADDPVKPKEEGGDLHYGISGLSTSSSGGRLVLLRNGQPGTLDTCLSETRYTTSIEHSQMSKGSRICLQNGAGDVALISVLGFSPESDPSDYISLDLTVWRGATDVEQSS</sequence>
<dbReference type="GO" id="GO:0004674">
    <property type="term" value="F:protein serine/threonine kinase activity"/>
    <property type="evidence" value="ECO:0007669"/>
    <property type="project" value="UniProtKB-KW"/>
</dbReference>
<keyword evidence="4" id="KW-1185">Reference proteome</keyword>
<feature type="compositionally biased region" description="Gly residues" evidence="1">
    <location>
        <begin position="178"/>
        <end position="197"/>
    </location>
</feature>
<protein>
    <submittedName>
        <fullName evidence="3">Serine/threonine protein kinase</fullName>
    </submittedName>
</protein>
<evidence type="ECO:0000256" key="1">
    <source>
        <dbReference type="SAM" id="MobiDB-lite"/>
    </source>
</evidence>
<feature type="region of interest" description="Disordered" evidence="1">
    <location>
        <begin position="1"/>
        <end position="114"/>
    </location>
</feature>
<name>A0ABV9XA92_9ACTN</name>
<evidence type="ECO:0000313" key="4">
    <source>
        <dbReference type="Proteomes" id="UP001595829"/>
    </source>
</evidence>
<evidence type="ECO:0000313" key="3">
    <source>
        <dbReference type="EMBL" id="MFC5022046.1"/>
    </source>
</evidence>
<dbReference type="EMBL" id="JBHSJD010000005">
    <property type="protein sequence ID" value="MFC5022046.1"/>
    <property type="molecule type" value="Genomic_DNA"/>
</dbReference>
<feature type="compositionally biased region" description="Polar residues" evidence="1">
    <location>
        <begin position="145"/>
        <end position="159"/>
    </location>
</feature>
<reference evidence="4" key="1">
    <citation type="journal article" date="2019" name="Int. J. Syst. Evol. Microbiol.">
        <title>The Global Catalogue of Microorganisms (GCM) 10K type strain sequencing project: providing services to taxonomists for standard genome sequencing and annotation.</title>
        <authorList>
            <consortium name="The Broad Institute Genomics Platform"/>
            <consortium name="The Broad Institute Genome Sequencing Center for Infectious Disease"/>
            <person name="Wu L."/>
            <person name="Ma J."/>
        </authorList>
    </citation>
    <scope>NUCLEOTIDE SEQUENCE [LARGE SCALE GENOMIC DNA]</scope>
    <source>
        <strain evidence="4">CGMCC 4.1648</strain>
    </source>
</reference>
<dbReference type="Proteomes" id="UP001595829">
    <property type="component" value="Unassembled WGS sequence"/>
</dbReference>
<feature type="non-terminal residue" evidence="3">
    <location>
        <position position="1"/>
    </location>
</feature>
<comment type="caution">
    <text evidence="3">The sequence shown here is derived from an EMBL/GenBank/DDBJ whole genome shotgun (WGS) entry which is preliminary data.</text>
</comment>
<feature type="region of interest" description="Disordered" evidence="1">
    <location>
        <begin position="145"/>
        <end position="207"/>
    </location>
</feature>
<feature type="compositionally biased region" description="Pro residues" evidence="1">
    <location>
        <begin position="68"/>
        <end position="82"/>
    </location>
</feature>
<keyword evidence="3" id="KW-0808">Transferase</keyword>
<evidence type="ECO:0000256" key="2">
    <source>
        <dbReference type="SAM" id="Phobius"/>
    </source>
</evidence>
<keyword evidence="2" id="KW-0812">Transmembrane</keyword>
<keyword evidence="3" id="KW-0723">Serine/threonine-protein kinase</keyword>
<feature type="compositionally biased region" description="Low complexity" evidence="1">
    <location>
        <begin position="1"/>
        <end position="14"/>
    </location>
</feature>
<keyword evidence="2" id="KW-0472">Membrane</keyword>
<feature type="compositionally biased region" description="Pro residues" evidence="1">
    <location>
        <begin position="15"/>
        <end position="28"/>
    </location>
</feature>
<keyword evidence="2" id="KW-1133">Transmembrane helix</keyword>
<feature type="compositionally biased region" description="Low complexity" evidence="1">
    <location>
        <begin position="33"/>
        <end position="49"/>
    </location>
</feature>
<accession>A0ABV9XA92</accession>
<proteinExistence type="predicted"/>
<feature type="transmembrane region" description="Helical" evidence="2">
    <location>
        <begin position="118"/>
        <end position="139"/>
    </location>
</feature>
<organism evidence="3 4">
    <name type="scientific">Streptomyces coeruleoprunus</name>
    <dbReference type="NCBI Taxonomy" id="285563"/>
    <lineage>
        <taxon>Bacteria</taxon>
        <taxon>Bacillati</taxon>
        <taxon>Actinomycetota</taxon>
        <taxon>Actinomycetes</taxon>
        <taxon>Kitasatosporales</taxon>
        <taxon>Streptomycetaceae</taxon>
        <taxon>Streptomyces</taxon>
    </lineage>
</organism>
<gene>
    <name evidence="3" type="ORF">ACFPM3_07835</name>
</gene>